<reference evidence="3" key="1">
    <citation type="submission" date="2015-07" db="EMBL/GenBank/DDBJ databases">
        <title>Draft Genome Sequence of Oceanobacillus picturae Heshi-B3 that Was Isolated from Fermented Rice Bran with Aging Salted Mackerel, Which Was Named Heshiko as Traditional Fermented Seafood in Japan.</title>
        <authorList>
            <person name="Akuzawa S."/>
            <person name="Nakagawa J."/>
            <person name="Kanekatsu T."/>
            <person name="Kanesaki Y."/>
            <person name="Suzuki T."/>
        </authorList>
    </citation>
    <scope>NUCLEOTIDE SEQUENCE [LARGE SCALE GENOMIC DNA]</scope>
    <source>
        <strain evidence="3">Heshi-B3</strain>
    </source>
</reference>
<comment type="caution">
    <text evidence="2">The sequence shown here is derived from an EMBL/GenBank/DDBJ whole genome shotgun (WGS) entry which is preliminary data.</text>
</comment>
<gene>
    <name evidence="2" type="ORF">OPHB3_3059</name>
</gene>
<accession>A0A0U9HJJ5</accession>
<keyword evidence="1" id="KW-0472">Membrane</keyword>
<feature type="transmembrane region" description="Helical" evidence="1">
    <location>
        <begin position="310"/>
        <end position="329"/>
    </location>
</feature>
<feature type="transmembrane region" description="Helical" evidence="1">
    <location>
        <begin position="21"/>
        <end position="38"/>
    </location>
</feature>
<feature type="transmembrane region" description="Helical" evidence="1">
    <location>
        <begin position="180"/>
        <end position="200"/>
    </location>
</feature>
<feature type="transmembrane region" description="Helical" evidence="1">
    <location>
        <begin position="274"/>
        <end position="298"/>
    </location>
</feature>
<evidence type="ECO:0000256" key="1">
    <source>
        <dbReference type="SAM" id="Phobius"/>
    </source>
</evidence>
<organism evidence="2 3">
    <name type="scientific">Oceanobacillus picturae</name>
    <dbReference type="NCBI Taxonomy" id="171693"/>
    <lineage>
        <taxon>Bacteria</taxon>
        <taxon>Bacillati</taxon>
        <taxon>Bacillota</taxon>
        <taxon>Bacilli</taxon>
        <taxon>Bacillales</taxon>
        <taxon>Bacillaceae</taxon>
        <taxon>Oceanobacillus</taxon>
    </lineage>
</organism>
<dbReference type="AlphaFoldDB" id="A0A0U9HJJ5"/>
<dbReference type="RefSeq" id="WP_058950854.1">
    <property type="nucleotide sequence ID" value="NZ_BBXV01000039.1"/>
</dbReference>
<sequence>MIRSLFKHEFMLMLKSRKNNIFIGFLFILLLAFCFIIQPNQETVDSFNPNLEDQELELMAIQQEARMARGSTGFGNFTGNSIYATTAYNYHLHNKMKHAYEDGDFTRFLHLLMYSHESGFSSFLDDAAPQFAMSPSPVKDQMHLFHQTLFNYEAYLEQEKRITYPMIEQKTAVQTLQHALLSPVTYLILFTVIFFSSDIVTRNRSYRTLLQGLPMPWYRMLNVKSFTSFTYTLAVLFLLMLTGLGIITLINGVGFFNISIPVVTAAGNIMRENYAFIAFGEFLLKACSLVVILIYLFTRLSTVLSLLFKNQWIVLFIGTIVLFSERFYYSRSTRNLFGMDVSNFPQTYFEFGNVVIGEKTFLLNLDTITYTKGITVLLITLILLEITLFFVSKLINKRRFYA</sequence>
<feature type="transmembrane region" description="Helical" evidence="1">
    <location>
        <begin position="229"/>
        <end position="254"/>
    </location>
</feature>
<name>A0A0U9HJJ5_9BACI</name>
<dbReference type="EMBL" id="BBXV01000039">
    <property type="protein sequence ID" value="GAQ19100.1"/>
    <property type="molecule type" value="Genomic_DNA"/>
</dbReference>
<proteinExistence type="predicted"/>
<keyword evidence="1" id="KW-1133">Transmembrane helix</keyword>
<protein>
    <recommendedName>
        <fullName evidence="4">ABC-type transport system involved in multi-copper enzyme maturation, permease component</fullName>
    </recommendedName>
</protein>
<dbReference type="OrthoDB" id="2320684at2"/>
<keyword evidence="1" id="KW-0812">Transmembrane</keyword>
<reference evidence="2 3" key="2">
    <citation type="journal article" date="2016" name="Genome Announc.">
        <title>Draft Genome Sequence of Oceanobacillus picturae Heshi-B3, Isolated from Fermented Rice Bran in a Traditional Japanese Seafood Dish.</title>
        <authorList>
            <person name="Akuzawa S."/>
            <person name="Nagaoka J."/>
            <person name="Kanekatsu M."/>
            <person name="Kanesaki Y."/>
            <person name="Suzuki T."/>
        </authorList>
    </citation>
    <scope>NUCLEOTIDE SEQUENCE [LARGE SCALE GENOMIC DNA]</scope>
    <source>
        <strain evidence="2 3">Heshi-B3</strain>
    </source>
</reference>
<dbReference type="Proteomes" id="UP000052946">
    <property type="component" value="Unassembled WGS sequence"/>
</dbReference>
<evidence type="ECO:0000313" key="3">
    <source>
        <dbReference type="Proteomes" id="UP000052946"/>
    </source>
</evidence>
<feature type="transmembrane region" description="Helical" evidence="1">
    <location>
        <begin position="370"/>
        <end position="391"/>
    </location>
</feature>
<evidence type="ECO:0008006" key="4">
    <source>
        <dbReference type="Google" id="ProtNLM"/>
    </source>
</evidence>
<evidence type="ECO:0000313" key="2">
    <source>
        <dbReference type="EMBL" id="GAQ19100.1"/>
    </source>
</evidence>